<dbReference type="PANTHER" id="PTHR35478:SF1">
    <property type="entry name" value="ZINC FINGER FYVE DOMAIN-CONTAINING PROTEIN 26"/>
    <property type="match status" value="1"/>
</dbReference>
<dbReference type="Proteomes" id="UP000886885">
    <property type="component" value="Unassembled WGS sequence"/>
</dbReference>
<evidence type="ECO:0000256" key="1">
    <source>
        <dbReference type="SAM" id="MobiDB-lite"/>
    </source>
</evidence>
<dbReference type="AlphaFoldDB" id="A0A8X7XRY5"/>
<reference evidence="2" key="1">
    <citation type="journal article" date="2020" name="bioRxiv">
        <title>Hybrid origin of Populus tomentosa Carr. identified through genome sequencing and phylogenomic analysis.</title>
        <authorList>
            <person name="An X."/>
            <person name="Gao K."/>
            <person name="Chen Z."/>
            <person name="Li J."/>
            <person name="Yang X."/>
            <person name="Yang X."/>
            <person name="Zhou J."/>
            <person name="Guo T."/>
            <person name="Zhao T."/>
            <person name="Huang S."/>
            <person name="Miao D."/>
            <person name="Khan W.U."/>
            <person name="Rao P."/>
            <person name="Ye M."/>
            <person name="Lei B."/>
            <person name="Liao W."/>
            <person name="Wang J."/>
            <person name="Ji L."/>
            <person name="Li Y."/>
            <person name="Guo B."/>
            <person name="Mustafa N.S."/>
            <person name="Li S."/>
            <person name="Yun Q."/>
            <person name="Keller S.R."/>
            <person name="Mao J."/>
            <person name="Zhang R."/>
            <person name="Strauss S.H."/>
        </authorList>
    </citation>
    <scope>NUCLEOTIDE SEQUENCE</scope>
    <source>
        <strain evidence="2">GM15</strain>
        <tissue evidence="2">Leaf</tissue>
    </source>
</reference>
<evidence type="ECO:0000313" key="3">
    <source>
        <dbReference type="Proteomes" id="UP000886885"/>
    </source>
</evidence>
<evidence type="ECO:0000313" key="2">
    <source>
        <dbReference type="EMBL" id="KAG6736665.1"/>
    </source>
</evidence>
<feature type="region of interest" description="Disordered" evidence="1">
    <location>
        <begin position="1"/>
        <end position="23"/>
    </location>
</feature>
<accession>A0A8X7XRY5</accession>
<dbReference type="PANTHER" id="PTHR35478">
    <property type="entry name" value="ZINC FINGER FYVE DOMAIN PROTEIN"/>
    <property type="match status" value="1"/>
</dbReference>
<sequence length="186" mass="20723">MLVPPPPQPSAMGVATSSSSPQRLDPLATDYGNIDDLCDLCIGYGAMNVLEEVISTRIASAKQQDVNQHTAAVLARICTYCETHRHFNYLYQFQVNGTPFSLFTSFSFYLEGMIFYHSYLSSGSSVVHLNSLIGSGNQERSCCCWTMLYSVIYEFFFTRGSCQTLGECKGNYLIFLSSQPLCYIAE</sequence>
<organism evidence="2 3">
    <name type="scientific">Populus tomentosa</name>
    <name type="common">Chinese white poplar</name>
    <dbReference type="NCBI Taxonomy" id="118781"/>
    <lineage>
        <taxon>Eukaryota</taxon>
        <taxon>Viridiplantae</taxon>
        <taxon>Streptophyta</taxon>
        <taxon>Embryophyta</taxon>
        <taxon>Tracheophyta</taxon>
        <taxon>Spermatophyta</taxon>
        <taxon>Magnoliopsida</taxon>
        <taxon>eudicotyledons</taxon>
        <taxon>Gunneridae</taxon>
        <taxon>Pentapetalae</taxon>
        <taxon>rosids</taxon>
        <taxon>fabids</taxon>
        <taxon>Malpighiales</taxon>
        <taxon>Salicaceae</taxon>
        <taxon>Saliceae</taxon>
        <taxon>Populus</taxon>
    </lineage>
</organism>
<dbReference type="EMBL" id="JAAWWB010000656">
    <property type="protein sequence ID" value="KAG6736665.1"/>
    <property type="molecule type" value="Genomic_DNA"/>
</dbReference>
<gene>
    <name evidence="2" type="ORF">POTOM_060459</name>
</gene>
<dbReference type="OrthoDB" id="1936617at2759"/>
<protein>
    <submittedName>
        <fullName evidence="2">Uncharacterized protein</fullName>
    </submittedName>
</protein>
<proteinExistence type="predicted"/>
<keyword evidence="3" id="KW-1185">Reference proteome</keyword>
<name>A0A8X7XRY5_POPTO</name>
<comment type="caution">
    <text evidence="2">The sequence shown here is derived from an EMBL/GenBank/DDBJ whole genome shotgun (WGS) entry which is preliminary data.</text>
</comment>